<evidence type="ECO:0000256" key="1">
    <source>
        <dbReference type="ARBA" id="ARBA00004906"/>
    </source>
</evidence>
<dbReference type="Gene3D" id="1.20.1310.10">
    <property type="entry name" value="Cullin Repeats"/>
    <property type="match status" value="4"/>
</dbReference>
<dbReference type="Pfam" id="PF10557">
    <property type="entry name" value="Cullin_Nedd8"/>
    <property type="match status" value="1"/>
</dbReference>
<name>A0A137PAM2_CONC2</name>
<protein>
    <recommendedName>
        <fullName evidence="6">Cullin-5</fullName>
    </recommendedName>
</protein>
<evidence type="ECO:0000256" key="7">
    <source>
        <dbReference type="PROSITE-ProRule" id="PRU00330"/>
    </source>
</evidence>
<dbReference type="InterPro" id="IPR016159">
    <property type="entry name" value="Cullin_repeat-like_dom_sf"/>
</dbReference>
<keyword evidence="4" id="KW-0833">Ubl conjugation pathway</keyword>
<dbReference type="InterPro" id="IPR016157">
    <property type="entry name" value="Cullin_CS"/>
</dbReference>
<evidence type="ECO:0000313" key="11">
    <source>
        <dbReference type="Proteomes" id="UP000070444"/>
    </source>
</evidence>
<gene>
    <name evidence="10" type="ORF">CONCODRAFT_5199</name>
</gene>
<evidence type="ECO:0000256" key="2">
    <source>
        <dbReference type="ARBA" id="ARBA00006019"/>
    </source>
</evidence>
<dbReference type="SMART" id="SM00182">
    <property type="entry name" value="CULLIN"/>
    <property type="match status" value="1"/>
</dbReference>
<dbReference type="InterPro" id="IPR036388">
    <property type="entry name" value="WH-like_DNA-bd_sf"/>
</dbReference>
<dbReference type="InterPro" id="IPR036317">
    <property type="entry name" value="Cullin_homology_sf"/>
</dbReference>
<dbReference type="InterPro" id="IPR059120">
    <property type="entry name" value="Cullin-like_AB"/>
</dbReference>
<organism evidence="10 11">
    <name type="scientific">Conidiobolus coronatus (strain ATCC 28846 / CBS 209.66 / NRRL 28638)</name>
    <name type="common">Delacroixia coronata</name>
    <dbReference type="NCBI Taxonomy" id="796925"/>
    <lineage>
        <taxon>Eukaryota</taxon>
        <taxon>Fungi</taxon>
        <taxon>Fungi incertae sedis</taxon>
        <taxon>Zoopagomycota</taxon>
        <taxon>Entomophthoromycotina</taxon>
        <taxon>Entomophthoromycetes</taxon>
        <taxon>Entomophthorales</taxon>
        <taxon>Ancylistaceae</taxon>
        <taxon>Conidiobolus</taxon>
    </lineage>
</organism>
<evidence type="ECO:0000256" key="8">
    <source>
        <dbReference type="RuleBase" id="RU003829"/>
    </source>
</evidence>
<dbReference type="PANTHER" id="PTHR11932">
    <property type="entry name" value="CULLIN"/>
    <property type="match status" value="1"/>
</dbReference>
<dbReference type="OrthoDB" id="27073at2759"/>
<comment type="pathway">
    <text evidence="1">Protein modification; protein ubiquitination.</text>
</comment>
<dbReference type="Pfam" id="PF26557">
    <property type="entry name" value="Cullin_AB"/>
    <property type="match status" value="1"/>
</dbReference>
<dbReference type="SUPFAM" id="SSF75632">
    <property type="entry name" value="Cullin homology domain"/>
    <property type="match status" value="1"/>
</dbReference>
<dbReference type="Pfam" id="PF00888">
    <property type="entry name" value="Cullin"/>
    <property type="match status" value="1"/>
</dbReference>
<keyword evidence="3" id="KW-1017">Isopeptide bond</keyword>
<dbReference type="EMBL" id="KQ964461">
    <property type="protein sequence ID" value="KXN72068.1"/>
    <property type="molecule type" value="Genomic_DNA"/>
</dbReference>
<dbReference type="PROSITE" id="PS01256">
    <property type="entry name" value="CULLIN_1"/>
    <property type="match status" value="1"/>
</dbReference>
<dbReference type="FunFam" id="1.10.10.10:FF:000014">
    <property type="entry name" value="Cullin 1"/>
    <property type="match status" value="1"/>
</dbReference>
<dbReference type="GO" id="GO:0031625">
    <property type="term" value="F:ubiquitin protein ligase binding"/>
    <property type="evidence" value="ECO:0007669"/>
    <property type="project" value="InterPro"/>
</dbReference>
<dbReference type="InterPro" id="IPR001373">
    <property type="entry name" value="Cullin_N"/>
</dbReference>
<dbReference type="InterPro" id="IPR036390">
    <property type="entry name" value="WH_DNA-bd_sf"/>
</dbReference>
<dbReference type="GO" id="GO:0006511">
    <property type="term" value="P:ubiquitin-dependent protein catabolic process"/>
    <property type="evidence" value="ECO:0007669"/>
    <property type="project" value="InterPro"/>
</dbReference>
<reference evidence="10 11" key="1">
    <citation type="journal article" date="2015" name="Genome Biol. Evol.">
        <title>Phylogenomic analyses indicate that early fungi evolved digesting cell walls of algal ancestors of land plants.</title>
        <authorList>
            <person name="Chang Y."/>
            <person name="Wang S."/>
            <person name="Sekimoto S."/>
            <person name="Aerts A.L."/>
            <person name="Choi C."/>
            <person name="Clum A."/>
            <person name="LaButti K.M."/>
            <person name="Lindquist E.A."/>
            <person name="Yee Ngan C."/>
            <person name="Ohm R.A."/>
            <person name="Salamov A.A."/>
            <person name="Grigoriev I.V."/>
            <person name="Spatafora J.W."/>
            <person name="Berbee M.L."/>
        </authorList>
    </citation>
    <scope>NUCLEOTIDE SEQUENCE [LARGE SCALE GENOMIC DNA]</scope>
    <source>
        <strain evidence="10 11">NRRL 28638</strain>
    </source>
</reference>
<dbReference type="SUPFAM" id="SSF46785">
    <property type="entry name" value="Winged helix' DNA-binding domain"/>
    <property type="match status" value="1"/>
</dbReference>
<accession>A0A137PAM2</accession>
<dbReference type="InterPro" id="IPR019559">
    <property type="entry name" value="Cullin_neddylation_domain"/>
</dbReference>
<evidence type="ECO:0000256" key="6">
    <source>
        <dbReference type="ARBA" id="ARBA00040451"/>
    </source>
</evidence>
<dbReference type="Gene3D" id="1.10.10.10">
    <property type="entry name" value="Winged helix-like DNA-binding domain superfamily/Winged helix DNA-binding domain"/>
    <property type="match status" value="1"/>
</dbReference>
<sequence>MSLRPKKTSFTPIYKQIESYLDELYLYQRCKVESIKIYQAVYELCNSYPKAYDARLYKNLIKYFQNYTIEVNKKLISSSSEMITVYAEEWKKFHLLTKYVNNLFSYLNKTILAQRLAGDEDDELRLNNGNLADLMDGGGNEESNWNQDTGLDEMGEGREIPLGPILGFDRMSLLKLTHLIWKQQIVLQLQLHQQDTLMHHVFQLIESHRNYKLINLQPIFELNQSLILMENCNNEESEVEDLELYKAQFETPYLKLTGLYYKRQAAGFLGEGDMNEYMIKALERLQFEEDLISKICHESSYKKAIEPVEFELIINYQEKLNLAFQNFLINSQFEQCTLAYKLLNRIKNGLDPILQIFENFIIKLGGEEIFEFEKASTKDPRIYVEILLNLHTKFIQITQNTFLNDPQFIASVDKAFRRIINAKRDPKLDKYGQPPEMLAKYADLMLKKGVKPIATTNSATSNTGGSGNSQQLTAEISDIDPEVKLSNMIVLFKYIDDKDLFQKFYSRLLAKRLINNLSISEDQETLMVQKLKTECGPEYTTVLQRMITDLQVNRDLNNLFKAYLSSIEFKSVISTNFMILTTGAWPLNNSSSSTTTTTNLRSEFRVPEILNSSITAFQTYYHSQHTGRKLNWLWHLSKADITLNYLPKKYELNCSLYQMSLLYLFNDLETLTLDQIQTQLQLPLSDILNILKSLIDNKLLNPIESPLDQNLPKTQEFSLNLNYNNKRFKLKLTQSTAAEVQMEDKETVKKVEEDRKLYLQSVVVRIMKSRKVLTHTQLVQEVFELTQSQFKPSVPFIKQTIESLIDKQYMERSETNRDSYSYLA</sequence>
<dbReference type="AlphaFoldDB" id="A0A137PAM2"/>
<dbReference type="SMART" id="SM00884">
    <property type="entry name" value="Cullin_Nedd8"/>
    <property type="match status" value="1"/>
</dbReference>
<proteinExistence type="inferred from homology"/>
<keyword evidence="5" id="KW-0832">Ubl conjugation</keyword>
<dbReference type="PROSITE" id="PS50069">
    <property type="entry name" value="CULLIN_2"/>
    <property type="match status" value="1"/>
</dbReference>
<dbReference type="FunFam" id="1.20.1310.10:FF:000014">
    <property type="entry name" value="Cullin 5"/>
    <property type="match status" value="1"/>
</dbReference>
<dbReference type="GO" id="GO:0031461">
    <property type="term" value="C:cullin-RING ubiquitin ligase complex"/>
    <property type="evidence" value="ECO:0007669"/>
    <property type="project" value="InterPro"/>
</dbReference>
<dbReference type="Proteomes" id="UP000070444">
    <property type="component" value="Unassembled WGS sequence"/>
</dbReference>
<comment type="similarity">
    <text evidence="2 7 8">Belongs to the cullin family.</text>
</comment>
<dbReference type="InterPro" id="IPR045093">
    <property type="entry name" value="Cullin"/>
</dbReference>
<dbReference type="STRING" id="796925.A0A137PAM2"/>
<evidence type="ECO:0000256" key="4">
    <source>
        <dbReference type="ARBA" id="ARBA00022786"/>
    </source>
</evidence>
<feature type="domain" description="Cullin family profile" evidence="9">
    <location>
        <begin position="433"/>
        <end position="695"/>
    </location>
</feature>
<evidence type="ECO:0000313" key="10">
    <source>
        <dbReference type="EMBL" id="KXN72068.1"/>
    </source>
</evidence>
<keyword evidence="11" id="KW-1185">Reference proteome</keyword>
<evidence type="ECO:0000259" key="9">
    <source>
        <dbReference type="PROSITE" id="PS50069"/>
    </source>
</evidence>
<evidence type="ECO:0000256" key="5">
    <source>
        <dbReference type="ARBA" id="ARBA00022843"/>
    </source>
</evidence>
<dbReference type="SUPFAM" id="SSF74788">
    <property type="entry name" value="Cullin repeat-like"/>
    <property type="match status" value="1"/>
</dbReference>
<dbReference type="Gene3D" id="3.30.230.130">
    <property type="entry name" value="Cullin, Chain C, Domain 2"/>
    <property type="match status" value="1"/>
</dbReference>
<evidence type="ECO:0000256" key="3">
    <source>
        <dbReference type="ARBA" id="ARBA00022499"/>
    </source>
</evidence>
<dbReference type="OMA" id="PRPVWND"/>
<dbReference type="InterPro" id="IPR016158">
    <property type="entry name" value="Cullin_homology"/>
</dbReference>